<name>A0A4Q9Q1A3_9APHY</name>
<dbReference type="EMBL" id="ML145103">
    <property type="protein sequence ID" value="TBU60616.1"/>
    <property type="molecule type" value="Genomic_DNA"/>
</dbReference>
<evidence type="ECO:0000313" key="2">
    <source>
        <dbReference type="EMBL" id="TBU60616.1"/>
    </source>
</evidence>
<proteinExistence type="predicted"/>
<gene>
    <name evidence="2" type="ORF">BD310DRAFT_307559</name>
</gene>
<reference evidence="2 3" key="1">
    <citation type="submission" date="2019-01" db="EMBL/GenBank/DDBJ databases">
        <title>Draft genome sequences of three monokaryotic isolates of the white-rot basidiomycete fungus Dichomitus squalens.</title>
        <authorList>
            <consortium name="DOE Joint Genome Institute"/>
            <person name="Lopez S.C."/>
            <person name="Andreopoulos B."/>
            <person name="Pangilinan J."/>
            <person name="Lipzen A."/>
            <person name="Riley R."/>
            <person name="Ahrendt S."/>
            <person name="Ng V."/>
            <person name="Barry K."/>
            <person name="Daum C."/>
            <person name="Grigoriev I.V."/>
            <person name="Hilden K.S."/>
            <person name="Makela M.R."/>
            <person name="de Vries R.P."/>
        </authorList>
    </citation>
    <scope>NUCLEOTIDE SEQUENCE [LARGE SCALE GENOMIC DNA]</scope>
    <source>
        <strain evidence="2 3">CBS 464.89</strain>
    </source>
</reference>
<keyword evidence="3" id="KW-1185">Reference proteome</keyword>
<accession>A0A4Q9Q1A3</accession>
<evidence type="ECO:0000313" key="3">
    <source>
        <dbReference type="Proteomes" id="UP000292082"/>
    </source>
</evidence>
<feature type="region of interest" description="Disordered" evidence="1">
    <location>
        <begin position="107"/>
        <end position="128"/>
    </location>
</feature>
<protein>
    <submittedName>
        <fullName evidence="2">Uncharacterized protein</fullName>
    </submittedName>
</protein>
<dbReference type="AlphaFoldDB" id="A0A4Q9Q1A3"/>
<organism evidence="2 3">
    <name type="scientific">Dichomitus squalens</name>
    <dbReference type="NCBI Taxonomy" id="114155"/>
    <lineage>
        <taxon>Eukaryota</taxon>
        <taxon>Fungi</taxon>
        <taxon>Dikarya</taxon>
        <taxon>Basidiomycota</taxon>
        <taxon>Agaricomycotina</taxon>
        <taxon>Agaricomycetes</taxon>
        <taxon>Polyporales</taxon>
        <taxon>Polyporaceae</taxon>
        <taxon>Dichomitus</taxon>
    </lineage>
</organism>
<sequence length="128" mass="14374">MVTFVFRSTCHGHQPLLRELFTARWRVDSLNHSTVASIALATREEGLSSRYVPIMSLCSPYPMPYLLQNMCQRALGTASRRHRHSCPVDHPIVRASCARDGCTAHVKSSKSPMGRTATLHQLDGRRTK</sequence>
<evidence type="ECO:0000256" key="1">
    <source>
        <dbReference type="SAM" id="MobiDB-lite"/>
    </source>
</evidence>
<dbReference type="Proteomes" id="UP000292082">
    <property type="component" value="Unassembled WGS sequence"/>
</dbReference>